<proteinExistence type="predicted"/>
<dbReference type="PANTHER" id="PTHR33187:SF11">
    <property type="entry name" value="AMINOTRANSFERASE-LIKE PLANT MOBILE DOMAIN-CONTAINING PROTEIN"/>
    <property type="match status" value="1"/>
</dbReference>
<feature type="region of interest" description="Disordered" evidence="1">
    <location>
        <begin position="447"/>
        <end position="503"/>
    </location>
</feature>
<dbReference type="AlphaFoldDB" id="A0A6N2AL53"/>
<sequence>MACHHRPCAAHGRELDAIIALRQHIRTHHPRCQVSTLSSSLCSTHGRTISGIRCHHFPWAAHTVGQHRKAYTVGQRQALHAIIVLGERKRSNDFGHDMLLSPLDSTYDQTKSGVEAHTVGQCLAWHANIDLGKDTRSNDVRRDMLSLPLDNTYDRMTSGVVCTHVAWKHTRSDNIACNAIITLSQHTQSYDIEHDVPSSFLGSTHAEIRSSVACYHRLGKHLRSDYGQLTRTNDIGRGMPAWALRQHKRSEYVGHDKPSLPLRSAHGRMTLGLACLQGPWEAHMVERCRASHGTNALGQQAHTVGQRQAWHSIIGLGNHTRLNYVGRDMLSSPLGSTHRKTMSGVACHHCNEEAYTVGRRQAMHVIIFLGKHTRSNDIGSDTLLSPLDSTYDRTTSGVHTWSYDVGHDVSSSLLGRTQTPMTSSVACHNFPQAEHIIVDIGCGMPSSPLSSTHGRTTSGDTSQDDFRRGMPSVPLGSKHGQTTSGVACHHRPWKANTVERRQA</sequence>
<feature type="compositionally biased region" description="Polar residues" evidence="1">
    <location>
        <begin position="447"/>
        <end position="461"/>
    </location>
</feature>
<comment type="caution">
    <text evidence="2">The sequence shown here is derived from an EMBL/GenBank/DDBJ whole genome shotgun (WGS) entry which is preliminary data.</text>
</comment>
<name>A0A6N2AL53_SOLCI</name>
<protein>
    <submittedName>
        <fullName evidence="2">Uncharacterized protein</fullName>
    </submittedName>
</protein>
<dbReference type="PANTHER" id="PTHR33187">
    <property type="entry name" value="WU:FI09B08"/>
    <property type="match status" value="1"/>
</dbReference>
<evidence type="ECO:0000313" key="2">
    <source>
        <dbReference type="EMBL" id="TMW83197.1"/>
    </source>
</evidence>
<reference evidence="2" key="1">
    <citation type="submission" date="2019-05" db="EMBL/GenBank/DDBJ databases">
        <title>The de novo reference genome and transcriptome assemblies of the wild tomato species Solanum chilense.</title>
        <authorList>
            <person name="Stam R."/>
            <person name="Nosenko T."/>
            <person name="Hoerger A.C."/>
            <person name="Stephan W."/>
            <person name="Seidel M.A."/>
            <person name="Kuhn J.M.M."/>
            <person name="Haberer G."/>
            <person name="Tellier A."/>
        </authorList>
    </citation>
    <scope>NUCLEOTIDE SEQUENCE</scope>
    <source>
        <tissue evidence="2">Mature leaves</tissue>
    </source>
</reference>
<evidence type="ECO:0000256" key="1">
    <source>
        <dbReference type="SAM" id="MobiDB-lite"/>
    </source>
</evidence>
<accession>A0A6N2AL53</accession>
<dbReference type="EMBL" id="RXGB01013026">
    <property type="protein sequence ID" value="TMW83197.1"/>
    <property type="molecule type" value="Genomic_DNA"/>
</dbReference>
<gene>
    <name evidence="2" type="ORF">EJD97_002523</name>
</gene>
<organism evidence="2">
    <name type="scientific">Solanum chilense</name>
    <name type="common">Tomato</name>
    <name type="synonym">Lycopersicon chilense</name>
    <dbReference type="NCBI Taxonomy" id="4083"/>
    <lineage>
        <taxon>Eukaryota</taxon>
        <taxon>Viridiplantae</taxon>
        <taxon>Streptophyta</taxon>
        <taxon>Embryophyta</taxon>
        <taxon>Tracheophyta</taxon>
        <taxon>Spermatophyta</taxon>
        <taxon>Magnoliopsida</taxon>
        <taxon>eudicotyledons</taxon>
        <taxon>Gunneridae</taxon>
        <taxon>Pentapetalae</taxon>
        <taxon>asterids</taxon>
        <taxon>lamiids</taxon>
        <taxon>Solanales</taxon>
        <taxon>Solanaceae</taxon>
        <taxon>Solanoideae</taxon>
        <taxon>Solaneae</taxon>
        <taxon>Solanum</taxon>
        <taxon>Solanum subgen. Lycopersicon</taxon>
    </lineage>
</organism>